<name>A0ACC3N2Q2_9PEZI</name>
<proteinExistence type="predicted"/>
<protein>
    <submittedName>
        <fullName evidence="1">S-adenosylmethionine-dependent methyltransferase</fullName>
        <ecNumber evidence="1">2.1.1.297</ecNumber>
    </submittedName>
</protein>
<keyword evidence="1" id="KW-0808">Transferase</keyword>
<reference evidence="1" key="1">
    <citation type="submission" date="2023-07" db="EMBL/GenBank/DDBJ databases">
        <title>Black Yeasts Isolated from many extreme environments.</title>
        <authorList>
            <person name="Coleine C."/>
            <person name="Stajich J.E."/>
            <person name="Selbmann L."/>
        </authorList>
    </citation>
    <scope>NUCLEOTIDE SEQUENCE</scope>
    <source>
        <strain evidence="1">CCFEE 5714</strain>
    </source>
</reference>
<keyword evidence="1" id="KW-0489">Methyltransferase</keyword>
<sequence>MLPTPSTSHVNYDHIYEPSEDSYLLLDTLASPTETAFLRSQSPADSPSPLVLEVGTGSGVVLAFATAHAGLIFGRSDILTLGIDVNPFACDATRQTALLAVKEAWGAQQASGVFLDGVCSDLTAVMKPRSVDVLIFNPPYVPTANLPSPPEKYDADASGSSFDRDLYLSSLATDGGVEGMEITHRLLAQLPSVLSRRGIAYILLCAGNKPEQVMGSIRNWPTPHDGGGVWLAEKVSSSGKKAGWEKLGVIRIWRSEAQG</sequence>
<evidence type="ECO:0000313" key="2">
    <source>
        <dbReference type="Proteomes" id="UP001281147"/>
    </source>
</evidence>
<dbReference type="EC" id="2.1.1.297" evidence="1"/>
<dbReference type="EMBL" id="JAUTXU010000103">
    <property type="protein sequence ID" value="KAK3708145.1"/>
    <property type="molecule type" value="Genomic_DNA"/>
</dbReference>
<comment type="caution">
    <text evidence="1">The sequence shown here is derived from an EMBL/GenBank/DDBJ whole genome shotgun (WGS) entry which is preliminary data.</text>
</comment>
<gene>
    <name evidence="1" type="primary">MTQ2_1</name>
    <name evidence="1" type="ORF">LTR37_011649</name>
</gene>
<dbReference type="Proteomes" id="UP001281147">
    <property type="component" value="Unassembled WGS sequence"/>
</dbReference>
<accession>A0ACC3N2Q2</accession>
<organism evidence="1 2">
    <name type="scientific">Vermiconidia calcicola</name>
    <dbReference type="NCBI Taxonomy" id="1690605"/>
    <lineage>
        <taxon>Eukaryota</taxon>
        <taxon>Fungi</taxon>
        <taxon>Dikarya</taxon>
        <taxon>Ascomycota</taxon>
        <taxon>Pezizomycotina</taxon>
        <taxon>Dothideomycetes</taxon>
        <taxon>Dothideomycetidae</taxon>
        <taxon>Mycosphaerellales</taxon>
        <taxon>Extremaceae</taxon>
        <taxon>Vermiconidia</taxon>
    </lineage>
</organism>
<evidence type="ECO:0000313" key="1">
    <source>
        <dbReference type="EMBL" id="KAK3708145.1"/>
    </source>
</evidence>
<keyword evidence="2" id="KW-1185">Reference proteome</keyword>